<dbReference type="Proteomes" id="UP001233172">
    <property type="component" value="Unassembled WGS sequence"/>
</dbReference>
<accession>A0AAD8CAZ2</accession>
<evidence type="ECO:0000313" key="2">
    <source>
        <dbReference type="Proteomes" id="UP001233172"/>
    </source>
</evidence>
<feature type="non-terminal residue" evidence="1">
    <location>
        <position position="1"/>
    </location>
</feature>
<proteinExistence type="predicted"/>
<reference evidence="1" key="1">
    <citation type="journal article" date="2023" name="PLoS Negl. Trop. Dis.">
        <title>A genome sequence for Biomphalaria pfeifferi, the major vector snail for the human-infecting parasite Schistosoma mansoni.</title>
        <authorList>
            <person name="Bu L."/>
            <person name="Lu L."/>
            <person name="Laidemitt M.R."/>
            <person name="Zhang S.M."/>
            <person name="Mutuku M."/>
            <person name="Mkoji G."/>
            <person name="Steinauer M."/>
            <person name="Loker E.S."/>
        </authorList>
    </citation>
    <scope>NUCLEOTIDE SEQUENCE</scope>
    <source>
        <strain evidence="1">KasaAsao</strain>
    </source>
</reference>
<name>A0AAD8CAZ2_BIOPF</name>
<keyword evidence="2" id="KW-1185">Reference proteome</keyword>
<protein>
    <submittedName>
        <fullName evidence="1">Uncharacterized protein</fullName>
    </submittedName>
</protein>
<sequence length="93" mass="11007">NFCRQTFYNGTLVEPVNELEMRAAKALAKSLVYIEYSKFNSLEFNKNFKRIVRFMMTDLYEFAINLEKKIEVISVPFWETVPADLLVVSSRNW</sequence>
<evidence type="ECO:0000313" key="1">
    <source>
        <dbReference type="EMBL" id="KAK0069373.1"/>
    </source>
</evidence>
<comment type="caution">
    <text evidence="1">The sequence shown here is derived from an EMBL/GenBank/DDBJ whole genome shotgun (WGS) entry which is preliminary data.</text>
</comment>
<organism evidence="1 2">
    <name type="scientific">Biomphalaria pfeifferi</name>
    <name type="common">Bloodfluke planorb</name>
    <name type="synonym">Freshwater snail</name>
    <dbReference type="NCBI Taxonomy" id="112525"/>
    <lineage>
        <taxon>Eukaryota</taxon>
        <taxon>Metazoa</taxon>
        <taxon>Spiralia</taxon>
        <taxon>Lophotrochozoa</taxon>
        <taxon>Mollusca</taxon>
        <taxon>Gastropoda</taxon>
        <taxon>Heterobranchia</taxon>
        <taxon>Euthyneura</taxon>
        <taxon>Panpulmonata</taxon>
        <taxon>Hygrophila</taxon>
        <taxon>Lymnaeoidea</taxon>
        <taxon>Planorbidae</taxon>
        <taxon>Biomphalaria</taxon>
    </lineage>
</organism>
<reference evidence="1" key="2">
    <citation type="submission" date="2023-04" db="EMBL/GenBank/DDBJ databases">
        <authorList>
            <person name="Bu L."/>
            <person name="Lu L."/>
            <person name="Laidemitt M.R."/>
            <person name="Zhang S.M."/>
            <person name="Mutuku M."/>
            <person name="Mkoji G."/>
            <person name="Steinauer M."/>
            <person name="Loker E.S."/>
        </authorList>
    </citation>
    <scope>NUCLEOTIDE SEQUENCE</scope>
    <source>
        <strain evidence="1">KasaAsao</strain>
        <tissue evidence="1">Whole Snail</tissue>
    </source>
</reference>
<dbReference type="AlphaFoldDB" id="A0AAD8CAZ2"/>
<feature type="non-terminal residue" evidence="1">
    <location>
        <position position="93"/>
    </location>
</feature>
<dbReference type="EMBL" id="JASAOG010000003">
    <property type="protein sequence ID" value="KAK0069373.1"/>
    <property type="molecule type" value="Genomic_DNA"/>
</dbReference>
<gene>
    <name evidence="1" type="ORF">Bpfe_001555</name>
</gene>